<keyword evidence="3" id="KW-1185">Reference proteome</keyword>
<keyword evidence="1" id="KW-0732">Signal</keyword>
<dbReference type="AlphaFoldDB" id="A0A6P0UR17"/>
<name>A0A6P0UR17_9FLAO</name>
<evidence type="ECO:0008006" key="4">
    <source>
        <dbReference type="Google" id="ProtNLM"/>
    </source>
</evidence>
<feature type="signal peptide" evidence="1">
    <location>
        <begin position="1"/>
        <end position="20"/>
    </location>
</feature>
<dbReference type="RefSeq" id="WP_163608226.1">
    <property type="nucleotide sequence ID" value="NZ_JAABOO010000003.1"/>
</dbReference>
<evidence type="ECO:0000313" key="2">
    <source>
        <dbReference type="EMBL" id="NER14950.1"/>
    </source>
</evidence>
<protein>
    <recommendedName>
        <fullName evidence="4">DUF4168 domain-containing protein</fullName>
    </recommendedName>
</protein>
<gene>
    <name evidence="2" type="ORF">GWK08_15950</name>
</gene>
<evidence type="ECO:0000256" key="1">
    <source>
        <dbReference type="SAM" id="SignalP"/>
    </source>
</evidence>
<organism evidence="2 3">
    <name type="scientific">Leptobacterium flavescens</name>
    <dbReference type="NCBI Taxonomy" id="472055"/>
    <lineage>
        <taxon>Bacteria</taxon>
        <taxon>Pseudomonadati</taxon>
        <taxon>Bacteroidota</taxon>
        <taxon>Flavobacteriia</taxon>
        <taxon>Flavobacteriales</taxon>
        <taxon>Flavobacteriaceae</taxon>
        <taxon>Leptobacterium</taxon>
    </lineage>
</organism>
<sequence length="128" mass="14635">MRGFFILFLLIISTSLSLNAQAFKELENSTPEKRASLFSAQLEKALDLNEEQMQLVSGINLAHAQKADEIVRAEGNKLSKLKKIKKLDKERDKQLGEVLDAAQFDIYSKRKREFVKNVRAELKALQEQ</sequence>
<comment type="caution">
    <text evidence="2">The sequence shown here is derived from an EMBL/GenBank/DDBJ whole genome shotgun (WGS) entry which is preliminary data.</text>
</comment>
<dbReference type="Proteomes" id="UP000468581">
    <property type="component" value="Unassembled WGS sequence"/>
</dbReference>
<reference evidence="2 3" key="1">
    <citation type="submission" date="2020-01" db="EMBL/GenBank/DDBJ databases">
        <title>Leptobacterium flavescens.</title>
        <authorList>
            <person name="Wang G."/>
        </authorList>
    </citation>
    <scope>NUCLEOTIDE SEQUENCE [LARGE SCALE GENOMIC DNA]</scope>
    <source>
        <strain evidence="2 3">KCTC 22160</strain>
    </source>
</reference>
<accession>A0A6P0UR17</accession>
<proteinExistence type="predicted"/>
<feature type="chain" id="PRO_5026816876" description="DUF4168 domain-containing protein" evidence="1">
    <location>
        <begin position="21"/>
        <end position="128"/>
    </location>
</feature>
<dbReference type="EMBL" id="JAABOO010000003">
    <property type="protein sequence ID" value="NER14950.1"/>
    <property type="molecule type" value="Genomic_DNA"/>
</dbReference>
<evidence type="ECO:0000313" key="3">
    <source>
        <dbReference type="Proteomes" id="UP000468581"/>
    </source>
</evidence>